<dbReference type="GO" id="GO:0003700">
    <property type="term" value="F:DNA-binding transcription factor activity"/>
    <property type="evidence" value="ECO:0007669"/>
    <property type="project" value="InterPro"/>
</dbReference>
<evidence type="ECO:0000256" key="1">
    <source>
        <dbReference type="ARBA" id="ARBA00023015"/>
    </source>
</evidence>
<evidence type="ECO:0000313" key="5">
    <source>
        <dbReference type="EMBL" id="TSA79799.1"/>
    </source>
</evidence>
<proteinExistence type="predicted"/>
<dbReference type="PANTHER" id="PTHR46796">
    <property type="entry name" value="HTH-TYPE TRANSCRIPTIONAL ACTIVATOR RHAS-RELATED"/>
    <property type="match status" value="1"/>
</dbReference>
<dbReference type="AlphaFoldDB" id="A0A553UHW2"/>
<dbReference type="SMART" id="SM00342">
    <property type="entry name" value="HTH_ARAC"/>
    <property type="match status" value="1"/>
</dbReference>
<dbReference type="EMBL" id="VKDB01000036">
    <property type="protein sequence ID" value="TSA79799.1"/>
    <property type="molecule type" value="Genomic_DNA"/>
</dbReference>
<evidence type="ECO:0000256" key="2">
    <source>
        <dbReference type="ARBA" id="ARBA00023125"/>
    </source>
</evidence>
<dbReference type="InterPro" id="IPR009057">
    <property type="entry name" value="Homeodomain-like_sf"/>
</dbReference>
<dbReference type="InterPro" id="IPR018060">
    <property type="entry name" value="HTH_AraC"/>
</dbReference>
<keyword evidence="2" id="KW-0238">DNA-binding</keyword>
<evidence type="ECO:0000256" key="3">
    <source>
        <dbReference type="ARBA" id="ARBA00023163"/>
    </source>
</evidence>
<name>A0A553UHW2_9DEIO</name>
<dbReference type="GO" id="GO:0043565">
    <property type="term" value="F:sequence-specific DNA binding"/>
    <property type="evidence" value="ECO:0007669"/>
    <property type="project" value="InterPro"/>
</dbReference>
<accession>A0A553UHW2</accession>
<reference evidence="5 6" key="1">
    <citation type="submission" date="2019-07" db="EMBL/GenBank/DDBJ databases">
        <title>Deinococcus detaillus sp. nov., isolated from humus soil in Antarctica.</title>
        <authorList>
            <person name="Zhang K."/>
        </authorList>
    </citation>
    <scope>NUCLEOTIDE SEQUENCE [LARGE SCALE GENOMIC DNA]</scope>
    <source>
        <strain evidence="5 6">H1</strain>
    </source>
</reference>
<keyword evidence="1" id="KW-0805">Transcription regulation</keyword>
<dbReference type="PROSITE" id="PS01124">
    <property type="entry name" value="HTH_ARAC_FAMILY_2"/>
    <property type="match status" value="1"/>
</dbReference>
<dbReference type="Pfam" id="PF12833">
    <property type="entry name" value="HTH_18"/>
    <property type="match status" value="1"/>
</dbReference>
<organism evidence="5 6">
    <name type="scientific">Deinococcus detaillensis</name>
    <dbReference type="NCBI Taxonomy" id="2592048"/>
    <lineage>
        <taxon>Bacteria</taxon>
        <taxon>Thermotogati</taxon>
        <taxon>Deinococcota</taxon>
        <taxon>Deinococci</taxon>
        <taxon>Deinococcales</taxon>
        <taxon>Deinococcaceae</taxon>
        <taxon>Deinococcus</taxon>
    </lineage>
</organism>
<protein>
    <submittedName>
        <fullName evidence="5">AraC family transcriptional regulator</fullName>
    </submittedName>
</protein>
<dbReference type="OrthoDB" id="323290at2"/>
<dbReference type="Proteomes" id="UP000316092">
    <property type="component" value="Unassembled WGS sequence"/>
</dbReference>
<feature type="domain" description="HTH araC/xylS-type" evidence="4">
    <location>
        <begin position="171"/>
        <end position="255"/>
    </location>
</feature>
<dbReference type="Gene3D" id="1.10.10.60">
    <property type="entry name" value="Homeodomain-like"/>
    <property type="match status" value="1"/>
</dbReference>
<comment type="caution">
    <text evidence="5">The sequence shown here is derived from an EMBL/GenBank/DDBJ whole genome shotgun (WGS) entry which is preliminary data.</text>
</comment>
<dbReference type="Pfam" id="PF20240">
    <property type="entry name" value="DUF6597"/>
    <property type="match status" value="1"/>
</dbReference>
<sequence length="290" mass="32651">MHSVEFLPDARLRHLVRNYWQVDEDHDIGQQDHRFMPEQLVRLTFHAGTTWRGPLTGGALEFLPGASLEGLTLTPLRAVSFGSTQALGVELYPWGARQLLNWEFGQPTLDLSLTHPLLTRAMSALMRLDAWNEARQLLEDWLLGLLAERGQELKSGAGIALKLYGSPGQTRIGTLAEELNISTRHLERLFAAEVGVNAKTLSRLIRFEAIHNRLWLDPNVSLAQLAYELGFADQAHLTREFKSLSSMTPRSFGQFAQLRPSHLPTQRLTQEQIAEIGGFRAHHPEANRLT</sequence>
<dbReference type="RefSeq" id="WP_143722050.1">
    <property type="nucleotide sequence ID" value="NZ_VKDB01000036.1"/>
</dbReference>
<gene>
    <name evidence="5" type="ORF">FNU79_17335</name>
</gene>
<dbReference type="SUPFAM" id="SSF46689">
    <property type="entry name" value="Homeodomain-like"/>
    <property type="match status" value="1"/>
</dbReference>
<keyword evidence="6" id="KW-1185">Reference proteome</keyword>
<evidence type="ECO:0000313" key="6">
    <source>
        <dbReference type="Proteomes" id="UP000316092"/>
    </source>
</evidence>
<dbReference type="InterPro" id="IPR050204">
    <property type="entry name" value="AraC_XylS_family_regulators"/>
</dbReference>
<keyword evidence="3" id="KW-0804">Transcription</keyword>
<dbReference type="PANTHER" id="PTHR46796:SF13">
    <property type="entry name" value="HTH-TYPE TRANSCRIPTIONAL ACTIVATOR RHAS"/>
    <property type="match status" value="1"/>
</dbReference>
<dbReference type="InterPro" id="IPR046532">
    <property type="entry name" value="DUF6597"/>
</dbReference>
<evidence type="ECO:0000259" key="4">
    <source>
        <dbReference type="PROSITE" id="PS01124"/>
    </source>
</evidence>